<feature type="transmembrane region" description="Helical" evidence="1">
    <location>
        <begin position="70"/>
        <end position="87"/>
    </location>
</feature>
<dbReference type="NCBIfam" id="NF037970">
    <property type="entry name" value="vanZ_1"/>
    <property type="match status" value="1"/>
</dbReference>
<comment type="caution">
    <text evidence="3">The sequence shown here is derived from an EMBL/GenBank/DDBJ whole genome shotgun (WGS) entry which is preliminary data.</text>
</comment>
<evidence type="ECO:0000313" key="4">
    <source>
        <dbReference type="Proteomes" id="UP000242682"/>
    </source>
</evidence>
<dbReference type="Pfam" id="PF04892">
    <property type="entry name" value="VanZ"/>
    <property type="match status" value="1"/>
</dbReference>
<keyword evidence="4" id="KW-1185">Reference proteome</keyword>
<dbReference type="EMBL" id="PYAT01000004">
    <property type="protein sequence ID" value="PSL40786.1"/>
    <property type="molecule type" value="Genomic_DNA"/>
</dbReference>
<dbReference type="Proteomes" id="UP000242682">
    <property type="component" value="Unassembled WGS sequence"/>
</dbReference>
<reference evidence="3 4" key="1">
    <citation type="submission" date="2018-03" db="EMBL/GenBank/DDBJ databases">
        <title>Genomic Encyclopedia of Type Strains, Phase III (KMG-III): the genomes of soil and plant-associated and newly described type strains.</title>
        <authorList>
            <person name="Whitman W."/>
        </authorList>
    </citation>
    <scope>NUCLEOTIDE SEQUENCE [LARGE SCALE GENOMIC DNA]</scope>
    <source>
        <strain evidence="3 4">CGMCC 1.12259</strain>
    </source>
</reference>
<evidence type="ECO:0000256" key="1">
    <source>
        <dbReference type="SAM" id="Phobius"/>
    </source>
</evidence>
<feature type="transmembrane region" description="Helical" evidence="1">
    <location>
        <begin position="117"/>
        <end position="137"/>
    </location>
</feature>
<proteinExistence type="predicted"/>
<keyword evidence="1" id="KW-0812">Transmembrane</keyword>
<evidence type="ECO:0000313" key="3">
    <source>
        <dbReference type="EMBL" id="PSL40786.1"/>
    </source>
</evidence>
<feature type="domain" description="VanZ-like" evidence="2">
    <location>
        <begin position="42"/>
        <end position="136"/>
    </location>
</feature>
<feature type="transmembrane region" description="Helical" evidence="1">
    <location>
        <begin position="94"/>
        <end position="111"/>
    </location>
</feature>
<keyword evidence="1" id="KW-0472">Membrane</keyword>
<dbReference type="AlphaFoldDB" id="A0A2P8H3J2"/>
<gene>
    <name evidence="3" type="ORF">B0H99_104248</name>
</gene>
<sequence>MKRRMLVNIKLLFVLLWSTVIVISMCTVDAYAFLVYRVIEFEFDPQPSFSELIIFSDIDFLDSFYFIQKTGHFISFGLLYVFVLNWLNNWKQALIICAVFAVSSEVLQLYFQRNGRLFDAFIDLCGIFLAYSICRYLKNIKRTMASS</sequence>
<keyword evidence="1" id="KW-1133">Transmembrane helix</keyword>
<organism evidence="3 4">
    <name type="scientific">Planomicrobium soli</name>
    <dbReference type="NCBI Taxonomy" id="1176648"/>
    <lineage>
        <taxon>Bacteria</taxon>
        <taxon>Bacillati</taxon>
        <taxon>Bacillota</taxon>
        <taxon>Bacilli</taxon>
        <taxon>Bacillales</taxon>
        <taxon>Caryophanaceae</taxon>
        <taxon>Planomicrobium</taxon>
    </lineage>
</organism>
<name>A0A2P8H3J2_9BACL</name>
<evidence type="ECO:0000259" key="2">
    <source>
        <dbReference type="Pfam" id="PF04892"/>
    </source>
</evidence>
<protein>
    <submittedName>
        <fullName evidence="3">VanZ like protein</fullName>
    </submittedName>
</protein>
<accession>A0A2P8H3J2</accession>
<dbReference type="InterPro" id="IPR006976">
    <property type="entry name" value="VanZ-like"/>
</dbReference>